<keyword evidence="5" id="KW-0443">Lipid metabolism</keyword>
<dbReference type="InterPro" id="IPR051593">
    <property type="entry name" value="Ergosterol_Biosynth_ERG27"/>
</dbReference>
<evidence type="ECO:0000256" key="5">
    <source>
        <dbReference type="ARBA" id="ARBA00023098"/>
    </source>
</evidence>
<dbReference type="PANTHER" id="PTHR43647">
    <property type="entry name" value="DEHYDROGENASE"/>
    <property type="match status" value="1"/>
</dbReference>
<evidence type="ECO:0000256" key="4">
    <source>
        <dbReference type="ARBA" id="ARBA00023002"/>
    </source>
</evidence>
<protein>
    <recommendedName>
        <fullName evidence="9">3-ketosteroid reductase</fullName>
    </recommendedName>
</protein>
<dbReference type="Gene3D" id="3.40.50.720">
    <property type="entry name" value="NAD(P)-binding Rossmann-like Domain"/>
    <property type="match status" value="1"/>
</dbReference>
<dbReference type="GO" id="GO:0005741">
    <property type="term" value="C:mitochondrial outer membrane"/>
    <property type="evidence" value="ECO:0007669"/>
    <property type="project" value="TreeGrafter"/>
</dbReference>
<evidence type="ECO:0000313" key="8">
    <source>
        <dbReference type="Proteomes" id="UP000256645"/>
    </source>
</evidence>
<accession>A0A3D8SS26</accession>
<dbReference type="STRING" id="1849047.A0A3D8SS26"/>
<keyword evidence="1" id="KW-0444">Lipid biosynthesis</keyword>
<proteinExistence type="inferred from homology"/>
<reference evidence="7 8" key="1">
    <citation type="journal article" date="2018" name="IMA Fungus">
        <title>IMA Genome-F 9: Draft genome sequence of Annulohypoxylon stygium, Aspergillus mulundensis, Berkeleyomyces basicola (syn. Thielaviopsis basicola), Ceratocystis smalleyi, two Cercospora beticola strains, Coleophoma cylindrospora, Fusarium fracticaudum, Phialophora cf. hyalina, and Morchella septimelata.</title>
        <authorList>
            <person name="Wingfield B.D."/>
            <person name="Bills G.F."/>
            <person name="Dong Y."/>
            <person name="Huang W."/>
            <person name="Nel W.J."/>
            <person name="Swalarsk-Parry B.S."/>
            <person name="Vaghefi N."/>
            <person name="Wilken P.M."/>
            <person name="An Z."/>
            <person name="de Beer Z.W."/>
            <person name="De Vos L."/>
            <person name="Chen L."/>
            <person name="Duong T.A."/>
            <person name="Gao Y."/>
            <person name="Hammerbacher A."/>
            <person name="Kikkert J.R."/>
            <person name="Li Y."/>
            <person name="Li H."/>
            <person name="Li K."/>
            <person name="Li Q."/>
            <person name="Liu X."/>
            <person name="Ma X."/>
            <person name="Naidoo K."/>
            <person name="Pethybridge S.J."/>
            <person name="Sun J."/>
            <person name="Steenkamp E.T."/>
            <person name="van der Nest M.A."/>
            <person name="van Wyk S."/>
            <person name="Wingfield M.J."/>
            <person name="Xiong C."/>
            <person name="Yue Q."/>
            <person name="Zhang X."/>
        </authorList>
    </citation>
    <scope>NUCLEOTIDE SEQUENCE [LARGE SCALE GENOMIC DNA]</scope>
    <source>
        <strain evidence="7 8">BP6252</strain>
    </source>
</reference>
<evidence type="ECO:0008006" key="9">
    <source>
        <dbReference type="Google" id="ProtNLM"/>
    </source>
</evidence>
<dbReference type="SUPFAM" id="SSF51735">
    <property type="entry name" value="NAD(P)-binding Rossmann-fold domains"/>
    <property type="match status" value="1"/>
</dbReference>
<evidence type="ECO:0000256" key="1">
    <source>
        <dbReference type="ARBA" id="ARBA00022516"/>
    </source>
</evidence>
<keyword evidence="8" id="KW-1185">Reference proteome</keyword>
<dbReference type="GO" id="GO:0000253">
    <property type="term" value="F:3-beta-hydroxysteroid 3-dehydrogenase (NADP+) activity"/>
    <property type="evidence" value="ECO:0007669"/>
    <property type="project" value="TreeGrafter"/>
</dbReference>
<evidence type="ECO:0000256" key="2">
    <source>
        <dbReference type="ARBA" id="ARBA00022857"/>
    </source>
</evidence>
<gene>
    <name evidence="7" type="ORF">BP6252_01013</name>
</gene>
<organism evidence="7 8">
    <name type="scientific">Coleophoma cylindrospora</name>
    <dbReference type="NCBI Taxonomy" id="1849047"/>
    <lineage>
        <taxon>Eukaryota</taxon>
        <taxon>Fungi</taxon>
        <taxon>Dikarya</taxon>
        <taxon>Ascomycota</taxon>
        <taxon>Pezizomycotina</taxon>
        <taxon>Leotiomycetes</taxon>
        <taxon>Helotiales</taxon>
        <taxon>Dermateaceae</taxon>
        <taxon>Coleophoma</taxon>
    </lineage>
</organism>
<dbReference type="EMBL" id="PDLM01000001">
    <property type="protein sequence ID" value="RDW88981.1"/>
    <property type="molecule type" value="Genomic_DNA"/>
</dbReference>
<evidence type="ECO:0000256" key="6">
    <source>
        <dbReference type="ARBA" id="ARBA00023593"/>
    </source>
</evidence>
<dbReference type="AlphaFoldDB" id="A0A3D8SS26"/>
<dbReference type="GO" id="GO:0005789">
    <property type="term" value="C:endoplasmic reticulum membrane"/>
    <property type="evidence" value="ECO:0007669"/>
    <property type="project" value="TreeGrafter"/>
</dbReference>
<evidence type="ECO:0000313" key="7">
    <source>
        <dbReference type="EMBL" id="RDW88981.1"/>
    </source>
</evidence>
<comment type="caution">
    <text evidence="7">The sequence shown here is derived from an EMBL/GenBank/DDBJ whole genome shotgun (WGS) entry which is preliminary data.</text>
</comment>
<sequence length="517" mass="57344">MGLPPWETSESQLFALITGVNSGLGYGIATRMIDEFLTSPSTPPTKHLVLIITTRTPLKTRFTLSRLRQHLRSLAEYSDYSKKQQKLAKAQGREYKWEDTVQRVHFLGVEVDLCDLNSVYALADKLVNGTLGTPDATTYDGLKLPAGSPGTAGYRPDVQQDQWALSQAEGSTGRMRSWGWGLSGIKIPRLDVVVWNAGIGGWSGLHWPKAIWTILTDVIQATTWPVYKLVAPQTVLRPQCDGDHGSSGETQSLLNKEPSLGNVFCANLFGHYILTHEIMPLLSRPASPSATAGGKIIWISSIEAVPSKFSLDDLQGLKAPEPYESSKRLTDLLCMSATLPAAEKASASFFDQPQAEGRIKILKPRSYAAHPGIFVSEIFPVAQILKYLFEAVLYVARWLGSPWHPITAYKAAVAPVWIALTDDEQLQRMNATRSKWGSATDRSGHERVMRTEVPGWGWDGVDEDGHEGATKIGRQRGAVDATKESREEFEIMGAECWREMEGLRRQWEEVLQIKNKK</sequence>
<comment type="similarity">
    <text evidence="6">Belongs to the short-chain dehydrogenases/reductases (SDR) family. ERG27 subfamily.</text>
</comment>
<dbReference type="GO" id="GO:0005811">
    <property type="term" value="C:lipid droplet"/>
    <property type="evidence" value="ECO:0007669"/>
    <property type="project" value="TreeGrafter"/>
</dbReference>
<name>A0A3D8SS26_9HELO</name>
<dbReference type="OrthoDB" id="9989144at2759"/>
<evidence type="ECO:0000256" key="3">
    <source>
        <dbReference type="ARBA" id="ARBA00022955"/>
    </source>
</evidence>
<keyword evidence="3" id="KW-0752">Steroid biosynthesis</keyword>
<keyword evidence="4" id="KW-0560">Oxidoreductase</keyword>
<keyword evidence="2" id="KW-0521">NADP</keyword>
<dbReference type="GO" id="GO:0006696">
    <property type="term" value="P:ergosterol biosynthetic process"/>
    <property type="evidence" value="ECO:0007669"/>
    <property type="project" value="TreeGrafter"/>
</dbReference>
<dbReference type="InterPro" id="IPR036291">
    <property type="entry name" value="NAD(P)-bd_dom_sf"/>
</dbReference>
<dbReference type="Proteomes" id="UP000256645">
    <property type="component" value="Unassembled WGS sequence"/>
</dbReference>
<dbReference type="PANTHER" id="PTHR43647:SF1">
    <property type="entry name" value="3-KETO-STEROID REDUCTASE ERG27"/>
    <property type="match status" value="1"/>
</dbReference>